<dbReference type="RefSeq" id="WP_345120224.1">
    <property type="nucleotide sequence ID" value="NZ_BAABAT010000001.1"/>
</dbReference>
<keyword evidence="4" id="KW-1185">Reference proteome</keyword>
<evidence type="ECO:0000259" key="2">
    <source>
        <dbReference type="Pfam" id="PF13845"/>
    </source>
</evidence>
<evidence type="ECO:0000313" key="3">
    <source>
        <dbReference type="EMBL" id="GAA4243400.1"/>
    </source>
</evidence>
<comment type="caution">
    <text evidence="3">The sequence shown here is derived from an EMBL/GenBank/DDBJ whole genome shotgun (WGS) entry which is preliminary data.</text>
</comment>
<dbReference type="EMBL" id="BAABAT010000001">
    <property type="protein sequence ID" value="GAA4243400.1"/>
    <property type="molecule type" value="Genomic_DNA"/>
</dbReference>
<evidence type="ECO:0000313" key="4">
    <source>
        <dbReference type="Proteomes" id="UP001500620"/>
    </source>
</evidence>
<reference evidence="4" key="1">
    <citation type="journal article" date="2019" name="Int. J. Syst. Evol. Microbiol.">
        <title>The Global Catalogue of Microorganisms (GCM) 10K type strain sequencing project: providing services to taxonomists for standard genome sequencing and annotation.</title>
        <authorList>
            <consortium name="The Broad Institute Genomics Platform"/>
            <consortium name="The Broad Institute Genome Sequencing Center for Infectious Disease"/>
            <person name="Wu L."/>
            <person name="Ma J."/>
        </authorList>
    </citation>
    <scope>NUCLEOTIDE SEQUENCE [LARGE SCALE GENOMIC DNA]</scope>
    <source>
        <strain evidence="4">JCM 17441</strain>
    </source>
</reference>
<dbReference type="InterPro" id="IPR026004">
    <property type="entry name" value="Septum_form"/>
</dbReference>
<keyword evidence="1" id="KW-1133">Transmembrane helix</keyword>
<feature type="domain" description="Septum formation-related" evidence="2">
    <location>
        <begin position="42"/>
        <end position="266"/>
    </location>
</feature>
<evidence type="ECO:0000256" key="1">
    <source>
        <dbReference type="SAM" id="Phobius"/>
    </source>
</evidence>
<sequence>MKRVAIYVAVLALLGGGLYWMYERGQGRDIPTTPPAGAPKEGSCYKVDAAGAKAALPWDGQPVDCAGPHTVELFHVGQVSKDLLHRLDAAKGEDVKIAQALLYAQARRACLVTGPIFLGGAWHESKVQIVASWIKPATDGFFGCGVAEVTGPTGEQFAPHTGSLKGALTPGSPLSIACVQRDGQQLRYVGCDQTHDGEYTGVYIITPAEAPFDEAAVKSATVKGCTTVGLQYLALPDNGARDDLTPGSVGPKTASDWLGSDQTFACYLMSPKPLKATVKGLGKGPLPLAV</sequence>
<dbReference type="Proteomes" id="UP001500620">
    <property type="component" value="Unassembled WGS sequence"/>
</dbReference>
<feature type="transmembrane region" description="Helical" evidence="1">
    <location>
        <begin position="6"/>
        <end position="22"/>
    </location>
</feature>
<proteinExistence type="predicted"/>
<name>A0ABP8CTY3_9ACTN</name>
<organism evidence="3 4">
    <name type="scientific">Dactylosporangium darangshiense</name>
    <dbReference type="NCBI Taxonomy" id="579108"/>
    <lineage>
        <taxon>Bacteria</taxon>
        <taxon>Bacillati</taxon>
        <taxon>Actinomycetota</taxon>
        <taxon>Actinomycetes</taxon>
        <taxon>Micromonosporales</taxon>
        <taxon>Micromonosporaceae</taxon>
        <taxon>Dactylosporangium</taxon>
    </lineage>
</organism>
<keyword evidence="1" id="KW-0812">Transmembrane</keyword>
<keyword evidence="1" id="KW-0472">Membrane</keyword>
<accession>A0ABP8CTY3</accession>
<protein>
    <recommendedName>
        <fullName evidence="2">Septum formation-related domain-containing protein</fullName>
    </recommendedName>
</protein>
<gene>
    <name evidence="3" type="ORF">GCM10022255_002350</name>
</gene>
<dbReference type="Pfam" id="PF13845">
    <property type="entry name" value="Septum_form"/>
    <property type="match status" value="1"/>
</dbReference>